<feature type="compositionally biased region" description="Basic residues" evidence="1">
    <location>
        <begin position="221"/>
        <end position="232"/>
    </location>
</feature>
<protein>
    <submittedName>
        <fullName evidence="2">Uncharacterized protein</fullName>
    </submittedName>
</protein>
<organism evidence="2">
    <name type="scientific">Chrysotila carterae</name>
    <name type="common">Marine alga</name>
    <name type="synonym">Syracosphaera carterae</name>
    <dbReference type="NCBI Taxonomy" id="13221"/>
    <lineage>
        <taxon>Eukaryota</taxon>
        <taxon>Haptista</taxon>
        <taxon>Haptophyta</taxon>
        <taxon>Prymnesiophyceae</taxon>
        <taxon>Isochrysidales</taxon>
        <taxon>Isochrysidaceae</taxon>
        <taxon>Chrysotila</taxon>
    </lineage>
</organism>
<evidence type="ECO:0000313" key="2">
    <source>
        <dbReference type="EMBL" id="CAE0765064.1"/>
    </source>
</evidence>
<name>A0A7S4BGA4_CHRCT</name>
<gene>
    <name evidence="2" type="ORF">PCAR00345_LOCUS17676</name>
</gene>
<reference evidence="2" key="1">
    <citation type="submission" date="2021-01" db="EMBL/GenBank/DDBJ databases">
        <authorList>
            <person name="Corre E."/>
            <person name="Pelletier E."/>
            <person name="Niang G."/>
            <person name="Scheremetjew M."/>
            <person name="Finn R."/>
            <person name="Kale V."/>
            <person name="Holt S."/>
            <person name="Cochrane G."/>
            <person name="Meng A."/>
            <person name="Brown T."/>
            <person name="Cohen L."/>
        </authorList>
    </citation>
    <scope>NUCLEOTIDE SEQUENCE</scope>
    <source>
        <strain evidence="2">CCMP645</strain>
    </source>
</reference>
<dbReference type="AlphaFoldDB" id="A0A7S4BGA4"/>
<sequence length="242" mass="26392">MSASTFLSRVANMSEPPFRKSQHLAEADNNGPVKLVSANTHNSVVTNPAKDVLICLHYGEVPHSLALVAMLFSDVVDIDITAFDLSANDPDLGIYPPDILKRAETFYLYPADPMAKMKPIRYAEPHIQGQSARGGRQQGAEPSAIADFVLAHGKARIEPKRRAAIAAAIAIDSSHATGGAQRRAEPLEEAEANGKGRAKKRKQKIGTGTAKEERQAQMRTKSSKKKKRKTRTKASQSRKEEL</sequence>
<feature type="region of interest" description="Disordered" evidence="1">
    <location>
        <begin position="175"/>
        <end position="242"/>
    </location>
</feature>
<dbReference type="EMBL" id="HBIZ01027860">
    <property type="protein sequence ID" value="CAE0765064.1"/>
    <property type="molecule type" value="Transcribed_RNA"/>
</dbReference>
<proteinExistence type="predicted"/>
<accession>A0A7S4BGA4</accession>
<evidence type="ECO:0000256" key="1">
    <source>
        <dbReference type="SAM" id="MobiDB-lite"/>
    </source>
</evidence>